<name>A0AAV1QQ11_SCOSC</name>
<evidence type="ECO:0000313" key="2">
    <source>
        <dbReference type="Proteomes" id="UP001314229"/>
    </source>
</evidence>
<reference evidence="1 2" key="1">
    <citation type="submission" date="2024-01" db="EMBL/GenBank/DDBJ databases">
        <authorList>
            <person name="Alioto T."/>
            <person name="Alioto T."/>
            <person name="Gomez Garrido J."/>
        </authorList>
    </citation>
    <scope>NUCLEOTIDE SEQUENCE [LARGE SCALE GENOMIC DNA]</scope>
</reference>
<proteinExistence type="predicted"/>
<dbReference type="Proteomes" id="UP001314229">
    <property type="component" value="Unassembled WGS sequence"/>
</dbReference>
<feature type="non-terminal residue" evidence="1">
    <location>
        <position position="53"/>
    </location>
</feature>
<accession>A0AAV1QQ11</accession>
<feature type="non-terminal residue" evidence="1">
    <location>
        <position position="1"/>
    </location>
</feature>
<sequence length="53" mass="5983">PHLKSMANVNGLKNMANEIKKPELSAETTQYERYLTVQIELDGDEAVTSMELM</sequence>
<keyword evidence="2" id="KW-1185">Reference proteome</keyword>
<comment type="caution">
    <text evidence="1">The sequence shown here is derived from an EMBL/GenBank/DDBJ whole genome shotgun (WGS) entry which is preliminary data.</text>
</comment>
<protein>
    <submittedName>
        <fullName evidence="1">Uncharacterized protein</fullName>
    </submittedName>
</protein>
<organism evidence="1 2">
    <name type="scientific">Scomber scombrus</name>
    <name type="common">Atlantic mackerel</name>
    <name type="synonym">Scomber vernalis</name>
    <dbReference type="NCBI Taxonomy" id="13677"/>
    <lineage>
        <taxon>Eukaryota</taxon>
        <taxon>Metazoa</taxon>
        <taxon>Chordata</taxon>
        <taxon>Craniata</taxon>
        <taxon>Vertebrata</taxon>
        <taxon>Euteleostomi</taxon>
        <taxon>Actinopterygii</taxon>
        <taxon>Neopterygii</taxon>
        <taxon>Teleostei</taxon>
        <taxon>Neoteleostei</taxon>
        <taxon>Acanthomorphata</taxon>
        <taxon>Pelagiaria</taxon>
        <taxon>Scombriformes</taxon>
        <taxon>Scombridae</taxon>
        <taxon>Scomber</taxon>
    </lineage>
</organism>
<evidence type="ECO:0000313" key="1">
    <source>
        <dbReference type="EMBL" id="CAK6984889.1"/>
    </source>
</evidence>
<dbReference type="EMBL" id="CAWUFR010002440">
    <property type="protein sequence ID" value="CAK6984889.1"/>
    <property type="molecule type" value="Genomic_DNA"/>
</dbReference>
<gene>
    <name evidence="1" type="ORF">FSCOSCO3_A017001</name>
</gene>
<dbReference type="AlphaFoldDB" id="A0AAV1QQ11"/>